<keyword evidence="2" id="KW-0472">Membrane</keyword>
<feature type="transmembrane region" description="Helical" evidence="2">
    <location>
        <begin position="218"/>
        <end position="239"/>
    </location>
</feature>
<proteinExistence type="predicted"/>
<gene>
    <name evidence="3" type="ORF">JYK02_18785</name>
</gene>
<sequence>MAVEPSSDSLKSAMQELYRARAVEGPLGENGLRTVWHLSPQGAELMSLVDEDGRVRRQELTLLDEHCIWASGQGVRTGRVEGGEARPVSTEVRADPELVPQRLVRAAQALATYAGQDRYILHMQRVLALAREGLEMSSVTTPELMGRDPGATRDTVPTRTVTFTPVAPTPREAAPAAAPEPGPQAAPAPREEPEPPVLRYGQPLPNEVLPPVVRRSEGLVMVAVFGVAVVVGLFILYVLMRGS</sequence>
<dbReference type="Proteomes" id="UP000664052">
    <property type="component" value="Unassembled WGS sequence"/>
</dbReference>
<name>A0ABS3DD06_9BACT</name>
<evidence type="ECO:0000313" key="3">
    <source>
        <dbReference type="EMBL" id="MBN8229559.1"/>
    </source>
</evidence>
<feature type="compositionally biased region" description="Low complexity" evidence="1">
    <location>
        <begin position="162"/>
        <end position="177"/>
    </location>
</feature>
<feature type="region of interest" description="Disordered" evidence="1">
    <location>
        <begin position="162"/>
        <end position="202"/>
    </location>
</feature>
<accession>A0ABS3DD06</accession>
<keyword evidence="2" id="KW-0812">Transmembrane</keyword>
<evidence type="ECO:0000313" key="4">
    <source>
        <dbReference type="Proteomes" id="UP000664052"/>
    </source>
</evidence>
<keyword evidence="4" id="KW-1185">Reference proteome</keyword>
<evidence type="ECO:0000256" key="1">
    <source>
        <dbReference type="SAM" id="MobiDB-lite"/>
    </source>
</evidence>
<protein>
    <submittedName>
        <fullName evidence="3">Uncharacterized protein</fullName>
    </submittedName>
</protein>
<organism evidence="3 4">
    <name type="scientific">Corallococcus macrosporus</name>
    <dbReference type="NCBI Taxonomy" id="35"/>
    <lineage>
        <taxon>Bacteria</taxon>
        <taxon>Pseudomonadati</taxon>
        <taxon>Myxococcota</taxon>
        <taxon>Myxococcia</taxon>
        <taxon>Myxococcales</taxon>
        <taxon>Cystobacterineae</taxon>
        <taxon>Myxococcaceae</taxon>
        <taxon>Corallococcus</taxon>
    </lineage>
</organism>
<dbReference type="EMBL" id="JAFIMU010000007">
    <property type="protein sequence ID" value="MBN8229559.1"/>
    <property type="molecule type" value="Genomic_DNA"/>
</dbReference>
<reference evidence="3 4" key="1">
    <citation type="submission" date="2021-02" db="EMBL/GenBank/DDBJ databases">
        <title>De Novo genome assembly of isolated myxobacteria.</title>
        <authorList>
            <person name="Stevens D.C."/>
        </authorList>
    </citation>
    <scope>NUCLEOTIDE SEQUENCE [LARGE SCALE GENOMIC DNA]</scope>
    <source>
        <strain evidence="3 4">ATCC 29039</strain>
    </source>
</reference>
<keyword evidence="2" id="KW-1133">Transmembrane helix</keyword>
<comment type="caution">
    <text evidence="3">The sequence shown here is derived from an EMBL/GenBank/DDBJ whole genome shotgun (WGS) entry which is preliminary data.</text>
</comment>
<evidence type="ECO:0000256" key="2">
    <source>
        <dbReference type="SAM" id="Phobius"/>
    </source>
</evidence>